<dbReference type="GeneID" id="19330476"/>
<dbReference type="OrthoDB" id="5840532at2759"/>
<evidence type="ECO:0000313" key="1">
    <source>
        <dbReference type="EMBL" id="EME86975.1"/>
    </source>
</evidence>
<dbReference type="HOGENOM" id="CLU_096188_0_3_1"/>
<dbReference type="SUPFAM" id="SSF51182">
    <property type="entry name" value="RmlC-like cupins"/>
    <property type="match status" value="1"/>
</dbReference>
<evidence type="ECO:0000313" key="2">
    <source>
        <dbReference type="Proteomes" id="UP000016932"/>
    </source>
</evidence>
<dbReference type="KEGG" id="pfj:MYCFIDRAFT_122414"/>
<dbReference type="PANTHER" id="PTHR36156:SF2">
    <property type="entry name" value="CUPIN TYPE-2 DOMAIN-CONTAINING PROTEIN"/>
    <property type="match status" value="1"/>
</dbReference>
<organism evidence="1 2">
    <name type="scientific">Pseudocercospora fijiensis (strain CIRAD86)</name>
    <name type="common">Black leaf streak disease fungus</name>
    <name type="synonym">Mycosphaerella fijiensis</name>
    <dbReference type="NCBI Taxonomy" id="383855"/>
    <lineage>
        <taxon>Eukaryota</taxon>
        <taxon>Fungi</taxon>
        <taxon>Dikarya</taxon>
        <taxon>Ascomycota</taxon>
        <taxon>Pezizomycotina</taxon>
        <taxon>Dothideomycetes</taxon>
        <taxon>Dothideomycetidae</taxon>
        <taxon>Mycosphaerellales</taxon>
        <taxon>Mycosphaerellaceae</taxon>
        <taxon>Pseudocercospora</taxon>
    </lineage>
</organism>
<feature type="non-terminal residue" evidence="1">
    <location>
        <position position="1"/>
    </location>
</feature>
<dbReference type="InterPro" id="IPR047142">
    <property type="entry name" value="OryJ/VirC-like"/>
</dbReference>
<dbReference type="Gene3D" id="2.60.120.10">
    <property type="entry name" value="Jelly Rolls"/>
    <property type="match status" value="1"/>
</dbReference>
<dbReference type="InterPro" id="IPR011051">
    <property type="entry name" value="RmlC_Cupin_sf"/>
</dbReference>
<dbReference type="EMBL" id="KB446556">
    <property type="protein sequence ID" value="EME86975.1"/>
    <property type="molecule type" value="Genomic_DNA"/>
</dbReference>
<dbReference type="Proteomes" id="UP000016932">
    <property type="component" value="Unassembled WGS sequence"/>
</dbReference>
<dbReference type="eggNOG" id="ENOG502SQ28">
    <property type="taxonomic scope" value="Eukaryota"/>
</dbReference>
<accession>M2ZAV7</accession>
<dbReference type="PANTHER" id="PTHR36156">
    <property type="entry name" value="SLR2101 PROTEIN"/>
    <property type="match status" value="1"/>
</dbReference>
<gene>
    <name evidence="1" type="ORF">MYCFIDRAFT_122414</name>
</gene>
<reference evidence="1 2" key="1">
    <citation type="journal article" date="2012" name="PLoS Pathog.">
        <title>Diverse lifestyles and strategies of plant pathogenesis encoded in the genomes of eighteen Dothideomycetes fungi.</title>
        <authorList>
            <person name="Ohm R.A."/>
            <person name="Feau N."/>
            <person name="Henrissat B."/>
            <person name="Schoch C.L."/>
            <person name="Horwitz B.A."/>
            <person name="Barry K.W."/>
            <person name="Condon B.J."/>
            <person name="Copeland A.C."/>
            <person name="Dhillon B."/>
            <person name="Glaser F."/>
            <person name="Hesse C.N."/>
            <person name="Kosti I."/>
            <person name="LaButti K."/>
            <person name="Lindquist E.A."/>
            <person name="Lucas S."/>
            <person name="Salamov A.A."/>
            <person name="Bradshaw R.E."/>
            <person name="Ciuffetti L."/>
            <person name="Hamelin R.C."/>
            <person name="Kema G.H.J."/>
            <person name="Lawrence C."/>
            <person name="Scott J.A."/>
            <person name="Spatafora J.W."/>
            <person name="Turgeon B.G."/>
            <person name="de Wit P.J.G.M."/>
            <person name="Zhong S."/>
            <person name="Goodwin S.B."/>
            <person name="Grigoriev I.V."/>
        </authorList>
    </citation>
    <scope>NUCLEOTIDE SEQUENCE [LARGE SCALE GENOMIC DNA]</scope>
    <source>
        <strain evidence="1 2">CIRAD86</strain>
    </source>
</reference>
<dbReference type="InterPro" id="IPR014710">
    <property type="entry name" value="RmlC-like_jellyroll"/>
</dbReference>
<name>M2ZAV7_PSEFD</name>
<dbReference type="VEuPathDB" id="FungiDB:MYCFIDRAFT_122414"/>
<dbReference type="CDD" id="cd02231">
    <property type="entry name" value="cupin_BLL6423-like"/>
    <property type="match status" value="1"/>
</dbReference>
<protein>
    <recommendedName>
        <fullName evidence="3">Cupin 2 conserved barrel domain-containing protein</fullName>
    </recommendedName>
</protein>
<keyword evidence="2" id="KW-1185">Reference proteome</keyword>
<dbReference type="RefSeq" id="XP_007924065.1">
    <property type="nucleotide sequence ID" value="XM_007925874.1"/>
</dbReference>
<evidence type="ECO:0008006" key="3">
    <source>
        <dbReference type="Google" id="ProtNLM"/>
    </source>
</evidence>
<proteinExistence type="predicted"/>
<sequence length="142" mass="15533">VEDLGGMARSYSVGSVPAVLEDGIDIKAYQAEDGVTSFRRRDIVPPQPGANLLVVDLEPGVVSMMHRTVSIDFSICCVGETDHELDSGEKVRLYPGLSTDHIVQRGTYHRWSNASKDKPARFVACTLPCVPFDIAGQELKEE</sequence>
<feature type="non-terminal residue" evidence="1">
    <location>
        <position position="142"/>
    </location>
</feature>
<dbReference type="AlphaFoldDB" id="M2ZAV7"/>